<feature type="compositionally biased region" description="Pro residues" evidence="1">
    <location>
        <begin position="42"/>
        <end position="56"/>
    </location>
</feature>
<gene>
    <name evidence="4" type="ORF">N658DRAFT_441831</name>
</gene>
<dbReference type="AlphaFoldDB" id="A0AAN6Q6E8"/>
<dbReference type="InterPro" id="IPR021822">
    <property type="entry name" value="DUF3405"/>
</dbReference>
<organism evidence="4 5">
    <name type="scientific">Parathielavia hyrcaniae</name>
    <dbReference type="NCBI Taxonomy" id="113614"/>
    <lineage>
        <taxon>Eukaryota</taxon>
        <taxon>Fungi</taxon>
        <taxon>Dikarya</taxon>
        <taxon>Ascomycota</taxon>
        <taxon>Pezizomycotina</taxon>
        <taxon>Sordariomycetes</taxon>
        <taxon>Sordariomycetidae</taxon>
        <taxon>Sordariales</taxon>
        <taxon>Chaetomiaceae</taxon>
        <taxon>Parathielavia</taxon>
    </lineage>
</organism>
<evidence type="ECO:0000256" key="2">
    <source>
        <dbReference type="SAM" id="Phobius"/>
    </source>
</evidence>
<feature type="signal peptide" evidence="3">
    <location>
        <begin position="1"/>
        <end position="26"/>
    </location>
</feature>
<accession>A0AAN6Q6E8</accession>
<keyword evidence="2" id="KW-0472">Membrane</keyword>
<keyword evidence="3" id="KW-0732">Signal</keyword>
<evidence type="ECO:0000313" key="5">
    <source>
        <dbReference type="Proteomes" id="UP001305647"/>
    </source>
</evidence>
<reference evidence="4" key="1">
    <citation type="journal article" date="2023" name="Mol. Phylogenet. Evol.">
        <title>Genome-scale phylogeny and comparative genomics of the fungal order Sordariales.</title>
        <authorList>
            <person name="Hensen N."/>
            <person name="Bonometti L."/>
            <person name="Westerberg I."/>
            <person name="Brannstrom I.O."/>
            <person name="Guillou S."/>
            <person name="Cros-Aarteil S."/>
            <person name="Calhoun S."/>
            <person name="Haridas S."/>
            <person name="Kuo A."/>
            <person name="Mondo S."/>
            <person name="Pangilinan J."/>
            <person name="Riley R."/>
            <person name="LaButti K."/>
            <person name="Andreopoulos B."/>
            <person name="Lipzen A."/>
            <person name="Chen C."/>
            <person name="Yan M."/>
            <person name="Daum C."/>
            <person name="Ng V."/>
            <person name="Clum A."/>
            <person name="Steindorff A."/>
            <person name="Ohm R.A."/>
            <person name="Martin F."/>
            <person name="Silar P."/>
            <person name="Natvig D.O."/>
            <person name="Lalanne C."/>
            <person name="Gautier V."/>
            <person name="Ament-Velasquez S.L."/>
            <person name="Kruys A."/>
            <person name="Hutchinson M.I."/>
            <person name="Powell A.J."/>
            <person name="Barry K."/>
            <person name="Miller A.N."/>
            <person name="Grigoriev I.V."/>
            <person name="Debuchy R."/>
            <person name="Gladieux P."/>
            <person name="Hiltunen Thoren M."/>
            <person name="Johannesson H."/>
        </authorList>
    </citation>
    <scope>NUCLEOTIDE SEQUENCE</scope>
    <source>
        <strain evidence="4">CBS 757.83</strain>
    </source>
</reference>
<feature type="chain" id="PRO_5043030993" evidence="3">
    <location>
        <begin position="27"/>
        <end position="663"/>
    </location>
</feature>
<proteinExistence type="predicted"/>
<keyword evidence="2" id="KW-1133">Transmembrane helix</keyword>
<sequence>MIIACGARTRALVFVLLTSTLLLVIALCHKRGGRLEPLQRPTGPPRPGNGPQPSIRPAPDNATNTSGKQWSSVWSRVPCMGPRGFNIDEANNDTLSESIINGLEYPRPFVGSHEAVGLSQTWMTAAARYGPYGWGDDQMEKKAPWNEVDWAKLQNQCIHSNAHGFHDATMIRPFGRRFRMREPGEEIKSPVIEPQAADYVPRTAIVLRAWEGYNYIAKDLANLRATVAETALRFGAEYTVYILVDVKDTGRNIFANDENYRRAIEELVPREFWGMAILFDETLLKSWYPNIKTHGATYQIMQPLQLFAHFYPEFDFHWQLELDVRFTGHAGRYLTALSDFARKQPRKQAIERSTWYYMPEFHGGYSDLLGAVNASLEGRGGLGWGMRIQDFEPAGPKPPVKDPLADNFEWGVGEEADLIAFTPCAYMPSLKHWVWRNWQQGLKAGTKTPGWMCQPAMGRASRTLLLAVHHAQAVQGIAMHSEATLSSFALWHGLKLVVPPHPIYQDPQWPRSKMNELFNGAGAVEAHRTQGMEGMAYGDAIYRQADYEYIATSASFWYTSDFPNRIYDAWLGRGGSQGGDSSSLEVPYVLWKSRDGEVYAPNMILHPVKTNQNRPLDSSGDPPWLVIAGVAVSLLGLSAAGLWWWKRRSWGRYSAVRTEEVGK</sequence>
<keyword evidence="5" id="KW-1185">Reference proteome</keyword>
<keyword evidence="2" id="KW-0812">Transmembrane</keyword>
<protein>
    <submittedName>
        <fullName evidence="4">Uncharacterized protein</fullName>
    </submittedName>
</protein>
<feature type="transmembrane region" description="Helical" evidence="2">
    <location>
        <begin position="624"/>
        <end position="645"/>
    </location>
</feature>
<evidence type="ECO:0000256" key="3">
    <source>
        <dbReference type="SAM" id="SignalP"/>
    </source>
</evidence>
<dbReference type="Proteomes" id="UP001305647">
    <property type="component" value="Unassembled WGS sequence"/>
</dbReference>
<evidence type="ECO:0000256" key="1">
    <source>
        <dbReference type="SAM" id="MobiDB-lite"/>
    </source>
</evidence>
<dbReference type="PANTHER" id="PTHR36205:SF2">
    <property type="entry name" value="MAJOR FACILITATOR SUPERFAMILY TRANSPORTER"/>
    <property type="match status" value="1"/>
</dbReference>
<dbReference type="EMBL" id="MU863626">
    <property type="protein sequence ID" value="KAK4104438.1"/>
    <property type="molecule type" value="Genomic_DNA"/>
</dbReference>
<dbReference type="PANTHER" id="PTHR36205">
    <property type="entry name" value="CHROMOSOME 19, WHOLE GENOME SHOTGUN SEQUENCE"/>
    <property type="match status" value="1"/>
</dbReference>
<name>A0AAN6Q6E8_9PEZI</name>
<comment type="caution">
    <text evidence="4">The sequence shown here is derived from an EMBL/GenBank/DDBJ whole genome shotgun (WGS) entry which is preliminary data.</text>
</comment>
<feature type="region of interest" description="Disordered" evidence="1">
    <location>
        <begin position="35"/>
        <end position="68"/>
    </location>
</feature>
<dbReference type="Pfam" id="PF11885">
    <property type="entry name" value="DUF3405"/>
    <property type="match status" value="1"/>
</dbReference>
<reference evidence="4" key="2">
    <citation type="submission" date="2023-05" db="EMBL/GenBank/DDBJ databases">
        <authorList>
            <consortium name="Lawrence Berkeley National Laboratory"/>
            <person name="Steindorff A."/>
            <person name="Hensen N."/>
            <person name="Bonometti L."/>
            <person name="Westerberg I."/>
            <person name="Brannstrom I.O."/>
            <person name="Guillou S."/>
            <person name="Cros-Aarteil S."/>
            <person name="Calhoun S."/>
            <person name="Haridas S."/>
            <person name="Kuo A."/>
            <person name="Mondo S."/>
            <person name="Pangilinan J."/>
            <person name="Riley R."/>
            <person name="Labutti K."/>
            <person name="Andreopoulos B."/>
            <person name="Lipzen A."/>
            <person name="Chen C."/>
            <person name="Yanf M."/>
            <person name="Daum C."/>
            <person name="Ng V."/>
            <person name="Clum A."/>
            <person name="Ohm R."/>
            <person name="Martin F."/>
            <person name="Silar P."/>
            <person name="Natvig D."/>
            <person name="Lalanne C."/>
            <person name="Gautier V."/>
            <person name="Ament-Velasquez S.L."/>
            <person name="Kruys A."/>
            <person name="Hutchinson M.I."/>
            <person name="Powell A.J."/>
            <person name="Barry K."/>
            <person name="Miller A.N."/>
            <person name="Grigoriev I.V."/>
            <person name="Debuchy R."/>
            <person name="Gladieux P."/>
            <person name="Thoren M.H."/>
            <person name="Johannesson H."/>
        </authorList>
    </citation>
    <scope>NUCLEOTIDE SEQUENCE</scope>
    <source>
        <strain evidence="4">CBS 757.83</strain>
    </source>
</reference>
<evidence type="ECO:0000313" key="4">
    <source>
        <dbReference type="EMBL" id="KAK4104438.1"/>
    </source>
</evidence>